<dbReference type="Proteomes" id="UP000269348">
    <property type="component" value="Segment"/>
</dbReference>
<keyword evidence="2" id="KW-1185">Reference proteome</keyword>
<name>A0A2I7RUH8_9CAUD</name>
<proteinExistence type="predicted"/>
<evidence type="ECO:0000313" key="2">
    <source>
        <dbReference type="Proteomes" id="UP000269348"/>
    </source>
</evidence>
<protein>
    <submittedName>
        <fullName evidence="1">Uncharacterized protein</fullName>
    </submittedName>
</protein>
<sequence length="48" mass="5247">MFLLGTSEEKKTLIPITVQGSCQNSLGYDEVGKPLMRTSSNRSPLVGY</sequence>
<reference evidence="1 2" key="1">
    <citation type="submission" date="2017-11" db="EMBL/GenBank/DDBJ databases">
        <title>A major lineage of nontailed dsDNA viruses as unrecognized killers of marine bacteria.</title>
        <authorList>
            <person name="Kauffman K.M."/>
            <person name="Hussain F.A."/>
            <person name="Yang J."/>
            <person name="Arevalo P."/>
            <person name="Brown J.M."/>
            <person name="Chang W.K."/>
            <person name="VanInsberghe D."/>
            <person name="Elsherbini J."/>
            <person name="Cutler M.B."/>
            <person name="Kelly L."/>
            <person name="Polz M.F."/>
        </authorList>
    </citation>
    <scope>NUCLEOTIDE SEQUENCE [LARGE SCALE GENOMIC DNA]</scope>
</reference>
<dbReference type="EMBL" id="MG592603">
    <property type="protein sequence ID" value="AUR97310.1"/>
    <property type="molecule type" value="Genomic_DNA"/>
</dbReference>
<gene>
    <name evidence="1" type="ORF">NVP1238A_61</name>
</gene>
<accession>A0A2I7RUH8</accession>
<evidence type="ECO:0000313" key="1">
    <source>
        <dbReference type="EMBL" id="AUR97310.1"/>
    </source>
</evidence>
<organism evidence="1 2">
    <name type="scientific">Vibrio phage 1.238.A._10N.261.52.F10</name>
    <dbReference type="NCBI Taxonomy" id="1881231"/>
    <lineage>
        <taxon>Viruses</taxon>
        <taxon>Duplodnaviria</taxon>
        <taxon>Heunggongvirae</taxon>
        <taxon>Uroviricota</taxon>
        <taxon>Caudoviricetes</taxon>
        <taxon>Schitoviridae</taxon>
        <taxon>Pariacacavirus</taxon>
        <taxon>Pariacacavirus 1238A</taxon>
    </lineage>
</organism>